<dbReference type="AlphaFoldDB" id="A0A6J4KVZ0"/>
<keyword evidence="1" id="KW-0472">Membrane</keyword>
<accession>A0A6J4KVZ0</accession>
<feature type="transmembrane region" description="Helical" evidence="1">
    <location>
        <begin position="317"/>
        <end position="337"/>
    </location>
</feature>
<feature type="transmembrane region" description="Helical" evidence="1">
    <location>
        <begin position="231"/>
        <end position="251"/>
    </location>
</feature>
<name>A0A6J4KVZ0_9ACTN</name>
<feature type="transmembrane region" description="Helical" evidence="1">
    <location>
        <begin position="194"/>
        <end position="219"/>
    </location>
</feature>
<feature type="transmembrane region" description="Helical" evidence="1">
    <location>
        <begin position="12"/>
        <end position="29"/>
    </location>
</feature>
<evidence type="ECO:0000313" key="2">
    <source>
        <dbReference type="EMBL" id="CAA9316230.1"/>
    </source>
</evidence>
<reference evidence="2" key="1">
    <citation type="submission" date="2020-02" db="EMBL/GenBank/DDBJ databases">
        <authorList>
            <person name="Meier V. D."/>
        </authorList>
    </citation>
    <scope>NUCLEOTIDE SEQUENCE</scope>
    <source>
        <strain evidence="2">AVDCRST_MAG07</strain>
    </source>
</reference>
<dbReference type="EMBL" id="CADCUB010000049">
    <property type="protein sequence ID" value="CAA9316230.1"/>
    <property type="molecule type" value="Genomic_DNA"/>
</dbReference>
<feature type="transmembrane region" description="Helical" evidence="1">
    <location>
        <begin position="169"/>
        <end position="187"/>
    </location>
</feature>
<gene>
    <name evidence="2" type="ORF">AVDCRST_MAG07-856</name>
</gene>
<evidence type="ECO:0000256" key="1">
    <source>
        <dbReference type="SAM" id="Phobius"/>
    </source>
</evidence>
<feature type="transmembrane region" description="Helical" evidence="1">
    <location>
        <begin position="258"/>
        <end position="283"/>
    </location>
</feature>
<feature type="transmembrane region" description="Helical" evidence="1">
    <location>
        <begin position="35"/>
        <end position="68"/>
    </location>
</feature>
<keyword evidence="1" id="KW-0812">Transmembrane</keyword>
<sequence length="357" mass="37418">MVGASVNNDAGYVLGFSVAVLLLTRIAMGDLRRRTVVVAGIAVGLALLTKGFALVLPLTVVAAFVAAGRAAARSPVRQAPWWRAGLLCLVVAFLVGGWWWLRNLLVHGAIQPPGWSIEAYRRVLGTVPRPEGTPAPLSDFVAGTYARLSERFWGGLGINYGGGDTYPDLLIHVLVAGTVIGVGAAVVGARRGRLAVLAAVLVPLGATLGIVCLGIWNGYTYSLDFPGAQGRYLFGSVTGLAAAGALGLSVLAGPARRVLPVLAALLALVLQAAGIVSVVRHAWLPLYDGRPRPERYRDAFDGILRWSPWPPEVTGTVFALTALAGAVVLVLAARWAFVRDEVAPVPVPAAEPVPDRV</sequence>
<organism evidence="2">
    <name type="scientific">uncultured Frankineae bacterium</name>
    <dbReference type="NCBI Taxonomy" id="437475"/>
    <lineage>
        <taxon>Bacteria</taxon>
        <taxon>Bacillati</taxon>
        <taxon>Actinomycetota</taxon>
        <taxon>Actinomycetes</taxon>
        <taxon>Frankiales</taxon>
        <taxon>environmental samples</taxon>
    </lineage>
</organism>
<proteinExistence type="predicted"/>
<feature type="transmembrane region" description="Helical" evidence="1">
    <location>
        <begin position="80"/>
        <end position="101"/>
    </location>
</feature>
<protein>
    <submittedName>
        <fullName evidence="2">Uncharacterized protein</fullName>
    </submittedName>
</protein>
<keyword evidence="1" id="KW-1133">Transmembrane helix</keyword>